<evidence type="ECO:0000313" key="8">
    <source>
        <dbReference type="Proteomes" id="UP000243745"/>
    </source>
</evidence>
<dbReference type="Pfam" id="PF00550">
    <property type="entry name" value="PP-binding"/>
    <property type="match status" value="1"/>
</dbReference>
<dbReference type="InterPro" id="IPR009081">
    <property type="entry name" value="PP-bd_ACP"/>
</dbReference>
<protein>
    <submittedName>
        <fullName evidence="7">Phosphopantetheine attachment site</fullName>
    </submittedName>
</protein>
<dbReference type="InterPro" id="IPR001242">
    <property type="entry name" value="Condensation_dom"/>
</dbReference>
<feature type="domain" description="Carrier" evidence="6">
    <location>
        <begin position="5"/>
        <end position="80"/>
    </location>
</feature>
<dbReference type="InterPro" id="IPR036736">
    <property type="entry name" value="ACP-like_sf"/>
</dbReference>
<dbReference type="GO" id="GO:0043041">
    <property type="term" value="P:amino acid activation for nonribosomal peptide biosynthetic process"/>
    <property type="evidence" value="ECO:0007669"/>
    <property type="project" value="TreeGrafter"/>
</dbReference>
<dbReference type="FunFam" id="3.30.559.30:FF:000006">
    <property type="entry name" value="Yersiniabactin polyketide/non-ribosomal peptide synthetase"/>
    <property type="match status" value="1"/>
</dbReference>
<keyword evidence="2" id="KW-0596">Phosphopantetheine</keyword>
<dbReference type="SUPFAM" id="SSF52777">
    <property type="entry name" value="CoA-dependent acyltransferases"/>
    <property type="match status" value="2"/>
</dbReference>
<dbReference type="PANTHER" id="PTHR45527">
    <property type="entry name" value="NONRIBOSOMAL PEPTIDE SYNTHETASE"/>
    <property type="match status" value="1"/>
</dbReference>
<feature type="non-terminal residue" evidence="7">
    <location>
        <position position="587"/>
    </location>
</feature>
<dbReference type="GO" id="GO:0031177">
    <property type="term" value="F:phosphopantetheine binding"/>
    <property type="evidence" value="ECO:0007669"/>
    <property type="project" value="TreeGrafter"/>
</dbReference>
<evidence type="ECO:0000256" key="2">
    <source>
        <dbReference type="ARBA" id="ARBA00022450"/>
    </source>
</evidence>
<dbReference type="GO" id="GO:0044550">
    <property type="term" value="P:secondary metabolite biosynthetic process"/>
    <property type="evidence" value="ECO:0007669"/>
    <property type="project" value="TreeGrafter"/>
</dbReference>
<accession>A0A662ZHI0</accession>
<evidence type="ECO:0000256" key="3">
    <source>
        <dbReference type="ARBA" id="ARBA00022553"/>
    </source>
</evidence>
<dbReference type="GO" id="GO:0005737">
    <property type="term" value="C:cytoplasm"/>
    <property type="evidence" value="ECO:0007669"/>
    <property type="project" value="TreeGrafter"/>
</dbReference>
<dbReference type="Gene3D" id="3.30.559.30">
    <property type="entry name" value="Nonribosomal peptide synthetase, condensation domain"/>
    <property type="match status" value="1"/>
</dbReference>
<keyword evidence="3" id="KW-0597">Phosphoprotein</keyword>
<feature type="region of interest" description="Disordered" evidence="5">
    <location>
        <begin position="83"/>
        <end position="103"/>
    </location>
</feature>
<dbReference type="PROSITE" id="PS50075">
    <property type="entry name" value="CARRIER"/>
    <property type="match status" value="1"/>
</dbReference>
<sequence>MSENTSTDTSIQGITALIKTMFPKVAVTSPESSLLECGVDSISIMRLVSRWRKNGIKITFAELITEPTLKSWSEKLSRRVQKKEDGIGKDGGHPEVRTAADDESEYELTDVQYAYWVGRDENQQLGGVSCHAYLEITGKNIDENRLDTAFSRLIEAHPMLRTIFTQNGRQRNVKENHNDPLKIHDFRNSDMVSARRQAEAIRERNSHRKLDISRGKVIGLELLQYPDGSSRIFFDVDLLVSDVQSLNILLHDLAALYSGKNIQALENWSFRQYLEQQKKRSETEFLEAEKYWKKRIESMPSGPQLPYTGNTGKTPHFTRYKTVIGTDIWNSIKKQSLAHGITPAMTLAAAYGMVISRWSSSARFLINVPLFNRDTENENIEHAVADFTNLLLLECDYSENLTFAEHAKRLQDRFHQDCAHTAYSAIRVLRELARNEYSNGLTAPVVFACNLGTELTDSEVTSSLGTLDYMISQTPQVCLDHQIYEMPEGLMVCFDAVDSMFPKGLVGTMFSAYTDLLAEIGSADDGFGRVYLNDIPKGQLDVRKRINSTGAPVSDTLLAERIFTNAETRPDSPALFYGDSTVTYGQM</sequence>
<reference evidence="7 8" key="1">
    <citation type="submission" date="2016-10" db="EMBL/GenBank/DDBJ databases">
        <authorList>
            <person name="Varghese N."/>
            <person name="Submissions S."/>
        </authorList>
    </citation>
    <scope>NUCLEOTIDE SEQUENCE [LARGE SCALE GENOMIC DNA]</scope>
    <source>
        <strain evidence="7 8">DSM 1361</strain>
    </source>
</reference>
<name>A0A662ZHI0_9GAMM</name>
<evidence type="ECO:0000313" key="7">
    <source>
        <dbReference type="EMBL" id="SFO98913.1"/>
    </source>
</evidence>
<proteinExistence type="predicted"/>
<comment type="cofactor">
    <cofactor evidence="1">
        <name>pantetheine 4'-phosphate</name>
        <dbReference type="ChEBI" id="CHEBI:47942"/>
    </cofactor>
</comment>
<dbReference type="AlphaFoldDB" id="A0A662ZHI0"/>
<evidence type="ECO:0000256" key="5">
    <source>
        <dbReference type="SAM" id="MobiDB-lite"/>
    </source>
</evidence>
<dbReference type="EMBL" id="FOXF01000001">
    <property type="protein sequence ID" value="SFO98913.1"/>
    <property type="molecule type" value="Genomic_DNA"/>
</dbReference>
<dbReference type="Pfam" id="PF00668">
    <property type="entry name" value="Condensation"/>
    <property type="match status" value="1"/>
</dbReference>
<dbReference type="Gene3D" id="3.30.559.10">
    <property type="entry name" value="Chloramphenicol acetyltransferase-like domain"/>
    <property type="match status" value="1"/>
</dbReference>
<gene>
    <name evidence="7" type="ORF">SAMN02910344_00117</name>
</gene>
<dbReference type="FunFam" id="3.30.559.10:FF:000023">
    <property type="entry name" value="Non-ribosomal peptide synthetase"/>
    <property type="match status" value="1"/>
</dbReference>
<dbReference type="InterPro" id="IPR023213">
    <property type="entry name" value="CAT-like_dom_sf"/>
</dbReference>
<dbReference type="InterPro" id="IPR057737">
    <property type="entry name" value="Condensation_MtbB-like"/>
</dbReference>
<dbReference type="Proteomes" id="UP000243745">
    <property type="component" value="Unassembled WGS sequence"/>
</dbReference>
<dbReference type="SUPFAM" id="SSF47336">
    <property type="entry name" value="ACP-like"/>
    <property type="match status" value="1"/>
</dbReference>
<dbReference type="CDD" id="cd19535">
    <property type="entry name" value="Cyc_NRPS"/>
    <property type="match status" value="1"/>
</dbReference>
<evidence type="ECO:0000256" key="4">
    <source>
        <dbReference type="ARBA" id="ARBA00022598"/>
    </source>
</evidence>
<dbReference type="PANTHER" id="PTHR45527:SF10">
    <property type="entry name" value="PYOCHELIN SYNTHASE PCHF"/>
    <property type="match status" value="1"/>
</dbReference>
<keyword evidence="8" id="KW-1185">Reference proteome</keyword>
<dbReference type="GO" id="GO:0016874">
    <property type="term" value="F:ligase activity"/>
    <property type="evidence" value="ECO:0007669"/>
    <property type="project" value="UniProtKB-KW"/>
</dbReference>
<dbReference type="RefSeq" id="WP_245730011.1">
    <property type="nucleotide sequence ID" value="NZ_FOXF01000001.1"/>
</dbReference>
<evidence type="ECO:0000259" key="6">
    <source>
        <dbReference type="PROSITE" id="PS50075"/>
    </source>
</evidence>
<dbReference type="Gene3D" id="1.10.1200.10">
    <property type="entry name" value="ACP-like"/>
    <property type="match status" value="1"/>
</dbReference>
<keyword evidence="4" id="KW-0436">Ligase</keyword>
<feature type="compositionally biased region" description="Basic and acidic residues" evidence="5">
    <location>
        <begin position="83"/>
        <end position="100"/>
    </location>
</feature>
<organism evidence="7 8">
    <name type="scientific">Ruminobacter amylophilus</name>
    <dbReference type="NCBI Taxonomy" id="867"/>
    <lineage>
        <taxon>Bacteria</taxon>
        <taxon>Pseudomonadati</taxon>
        <taxon>Pseudomonadota</taxon>
        <taxon>Gammaproteobacteria</taxon>
        <taxon>Aeromonadales</taxon>
        <taxon>Succinivibrionaceae</taxon>
        <taxon>Ruminobacter</taxon>
    </lineage>
</organism>
<evidence type="ECO:0000256" key="1">
    <source>
        <dbReference type="ARBA" id="ARBA00001957"/>
    </source>
</evidence>